<name>A0A0C9XYB1_9AGAR</name>
<organism evidence="2 3">
    <name type="scientific">Laccaria amethystina LaAM-08-1</name>
    <dbReference type="NCBI Taxonomy" id="1095629"/>
    <lineage>
        <taxon>Eukaryota</taxon>
        <taxon>Fungi</taxon>
        <taxon>Dikarya</taxon>
        <taxon>Basidiomycota</taxon>
        <taxon>Agaricomycotina</taxon>
        <taxon>Agaricomycetes</taxon>
        <taxon>Agaricomycetidae</taxon>
        <taxon>Agaricales</taxon>
        <taxon>Agaricineae</taxon>
        <taxon>Hydnangiaceae</taxon>
        <taxon>Laccaria</taxon>
    </lineage>
</organism>
<dbReference type="OrthoDB" id="2408877at2759"/>
<sequence>MPTCTDHQLAADALLRAFLVNFIVNLESRELDYSSDSEGNNSDDSMDRSDSSSDSSSMSSSSESSDGDDSDFMSPVETDIFHNNSHNSQIPIEEQVIIALFRFGHYRNAASIMKVALQFGVGFGTVHLVTTRVLKVCCSEHFQSSSVQWANKTMKAEAKDWVEKQSCPALCNGWLMVDGTLVPLFCKPGYFGNVFFDRKSNYSLNVQVRNDESQLM</sequence>
<evidence type="ECO:0000256" key="1">
    <source>
        <dbReference type="SAM" id="MobiDB-lite"/>
    </source>
</evidence>
<dbReference type="STRING" id="1095629.A0A0C9XYB1"/>
<gene>
    <name evidence="2" type="ORF">K443DRAFT_96467</name>
</gene>
<dbReference type="EMBL" id="KN838589">
    <property type="protein sequence ID" value="KIK02692.1"/>
    <property type="molecule type" value="Genomic_DNA"/>
</dbReference>
<reference evidence="2 3" key="1">
    <citation type="submission" date="2014-04" db="EMBL/GenBank/DDBJ databases">
        <authorList>
            <consortium name="DOE Joint Genome Institute"/>
            <person name="Kuo A."/>
            <person name="Kohler A."/>
            <person name="Nagy L.G."/>
            <person name="Floudas D."/>
            <person name="Copeland A."/>
            <person name="Barry K.W."/>
            <person name="Cichocki N."/>
            <person name="Veneault-Fourrey C."/>
            <person name="LaButti K."/>
            <person name="Lindquist E.A."/>
            <person name="Lipzen A."/>
            <person name="Lundell T."/>
            <person name="Morin E."/>
            <person name="Murat C."/>
            <person name="Sun H."/>
            <person name="Tunlid A."/>
            <person name="Henrissat B."/>
            <person name="Grigoriev I.V."/>
            <person name="Hibbett D.S."/>
            <person name="Martin F."/>
            <person name="Nordberg H.P."/>
            <person name="Cantor M.N."/>
            <person name="Hua S.X."/>
        </authorList>
    </citation>
    <scope>NUCLEOTIDE SEQUENCE [LARGE SCALE GENOMIC DNA]</scope>
    <source>
        <strain evidence="2 3">LaAM-08-1</strain>
    </source>
</reference>
<keyword evidence="3" id="KW-1185">Reference proteome</keyword>
<dbReference type="HOGENOM" id="CLU_1277795_0_0_1"/>
<accession>A0A0C9XYB1</accession>
<evidence type="ECO:0000313" key="3">
    <source>
        <dbReference type="Proteomes" id="UP000054477"/>
    </source>
</evidence>
<evidence type="ECO:0008006" key="4">
    <source>
        <dbReference type="Google" id="ProtNLM"/>
    </source>
</evidence>
<proteinExistence type="predicted"/>
<feature type="compositionally biased region" description="Low complexity" evidence="1">
    <location>
        <begin position="34"/>
        <end position="43"/>
    </location>
</feature>
<protein>
    <recommendedName>
        <fullName evidence="4">DDE Tnp4 domain-containing protein</fullName>
    </recommendedName>
</protein>
<feature type="compositionally biased region" description="Low complexity" evidence="1">
    <location>
        <begin position="52"/>
        <end position="64"/>
    </location>
</feature>
<reference evidence="3" key="2">
    <citation type="submission" date="2015-01" db="EMBL/GenBank/DDBJ databases">
        <title>Evolutionary Origins and Diversification of the Mycorrhizal Mutualists.</title>
        <authorList>
            <consortium name="DOE Joint Genome Institute"/>
            <consortium name="Mycorrhizal Genomics Consortium"/>
            <person name="Kohler A."/>
            <person name="Kuo A."/>
            <person name="Nagy L.G."/>
            <person name="Floudas D."/>
            <person name="Copeland A."/>
            <person name="Barry K.W."/>
            <person name="Cichocki N."/>
            <person name="Veneault-Fourrey C."/>
            <person name="LaButti K."/>
            <person name="Lindquist E.A."/>
            <person name="Lipzen A."/>
            <person name="Lundell T."/>
            <person name="Morin E."/>
            <person name="Murat C."/>
            <person name="Riley R."/>
            <person name="Ohm R."/>
            <person name="Sun H."/>
            <person name="Tunlid A."/>
            <person name="Henrissat B."/>
            <person name="Grigoriev I.V."/>
            <person name="Hibbett D.S."/>
            <person name="Martin F."/>
        </authorList>
    </citation>
    <scope>NUCLEOTIDE SEQUENCE [LARGE SCALE GENOMIC DNA]</scope>
    <source>
        <strain evidence="3">LaAM-08-1</strain>
    </source>
</reference>
<dbReference type="AlphaFoldDB" id="A0A0C9XYB1"/>
<dbReference type="Proteomes" id="UP000054477">
    <property type="component" value="Unassembled WGS sequence"/>
</dbReference>
<evidence type="ECO:0000313" key="2">
    <source>
        <dbReference type="EMBL" id="KIK02692.1"/>
    </source>
</evidence>
<feature type="region of interest" description="Disordered" evidence="1">
    <location>
        <begin position="33"/>
        <end position="78"/>
    </location>
</feature>